<accession>A0A9P4HIM9</accession>
<dbReference type="PANTHER" id="PTHR13464:SF0">
    <property type="entry name" value="SAP30-BINDING PROTEIN"/>
    <property type="match status" value="1"/>
</dbReference>
<name>A0A9P4HIM9_9PLEO</name>
<dbReference type="Pfam" id="PF07818">
    <property type="entry name" value="HCNGP"/>
    <property type="match status" value="1"/>
</dbReference>
<dbReference type="EMBL" id="ML978160">
    <property type="protein sequence ID" value="KAF2034722.1"/>
    <property type="molecule type" value="Genomic_DNA"/>
</dbReference>
<sequence>MLGINYESSDEEDVVPATKPDLTNTLTDTAPAPAPLSEPVPLGQPAASTGPINGPEQGPTVTPPPAEEGSTDDAPPGSPYTSNRALIQNLTLPTVSNFDIPPSPPGSPPQKATKKFAQFLELKKKGQHFNQRLEGSSVLRDPGHLRKLMDFAGLSGEEQYVSTLSEEVAIPTTFPEWAYAEELKASQKQIFRAKEQSRAKAPRDAIDFVSASRSGTSSGKGTPSGKASWQSASERVLAATDNESTGRSSSLLAGKRKELEHRSRDSSESRSGWKSRSRSPKRRRSRSRESRR</sequence>
<dbReference type="GO" id="GO:0006355">
    <property type="term" value="P:regulation of DNA-templated transcription"/>
    <property type="evidence" value="ECO:0007669"/>
    <property type="project" value="InterPro"/>
</dbReference>
<protein>
    <recommendedName>
        <fullName evidence="4">HCNGP-like protein-domain-containing protein</fullName>
    </recommendedName>
</protein>
<dbReference type="PANTHER" id="PTHR13464">
    <property type="entry name" value="TRANSCRIPTIONAL REGULATOR PROTEIN HCNGP"/>
    <property type="match status" value="1"/>
</dbReference>
<feature type="compositionally biased region" description="Basic and acidic residues" evidence="1">
    <location>
        <begin position="193"/>
        <end position="206"/>
    </location>
</feature>
<reference evidence="2" key="1">
    <citation type="journal article" date="2020" name="Stud. Mycol.">
        <title>101 Dothideomycetes genomes: a test case for predicting lifestyles and emergence of pathogens.</title>
        <authorList>
            <person name="Haridas S."/>
            <person name="Albert R."/>
            <person name="Binder M."/>
            <person name="Bloem J."/>
            <person name="Labutti K."/>
            <person name="Salamov A."/>
            <person name="Andreopoulos B."/>
            <person name="Baker S."/>
            <person name="Barry K."/>
            <person name="Bills G."/>
            <person name="Bluhm B."/>
            <person name="Cannon C."/>
            <person name="Castanera R."/>
            <person name="Culley D."/>
            <person name="Daum C."/>
            <person name="Ezra D."/>
            <person name="Gonzalez J."/>
            <person name="Henrissat B."/>
            <person name="Kuo A."/>
            <person name="Liang C."/>
            <person name="Lipzen A."/>
            <person name="Lutzoni F."/>
            <person name="Magnuson J."/>
            <person name="Mondo S."/>
            <person name="Nolan M."/>
            <person name="Ohm R."/>
            <person name="Pangilinan J."/>
            <person name="Park H.-J."/>
            <person name="Ramirez L."/>
            <person name="Alfaro M."/>
            <person name="Sun H."/>
            <person name="Tritt A."/>
            <person name="Yoshinaga Y."/>
            <person name="Zwiers L.-H."/>
            <person name="Turgeon B."/>
            <person name="Goodwin S."/>
            <person name="Spatafora J."/>
            <person name="Crous P."/>
            <person name="Grigoriev I."/>
        </authorList>
    </citation>
    <scope>NUCLEOTIDE SEQUENCE</scope>
    <source>
        <strain evidence="2">CBS 110217</strain>
    </source>
</reference>
<dbReference type="InterPro" id="IPR012479">
    <property type="entry name" value="SAP30BP"/>
</dbReference>
<feature type="compositionally biased region" description="Polar residues" evidence="1">
    <location>
        <begin position="241"/>
        <end position="251"/>
    </location>
</feature>
<evidence type="ECO:0008006" key="4">
    <source>
        <dbReference type="Google" id="ProtNLM"/>
    </source>
</evidence>
<feature type="region of interest" description="Disordered" evidence="1">
    <location>
        <begin position="1"/>
        <end position="113"/>
    </location>
</feature>
<dbReference type="OrthoDB" id="1714508at2759"/>
<proteinExistence type="predicted"/>
<dbReference type="GO" id="GO:0005634">
    <property type="term" value="C:nucleus"/>
    <property type="evidence" value="ECO:0007669"/>
    <property type="project" value="TreeGrafter"/>
</dbReference>
<comment type="caution">
    <text evidence="2">The sequence shown here is derived from an EMBL/GenBank/DDBJ whole genome shotgun (WGS) entry which is preliminary data.</text>
</comment>
<evidence type="ECO:0000256" key="1">
    <source>
        <dbReference type="SAM" id="MobiDB-lite"/>
    </source>
</evidence>
<feature type="compositionally biased region" description="Basic residues" evidence="1">
    <location>
        <begin position="273"/>
        <end position="292"/>
    </location>
</feature>
<feature type="compositionally biased region" description="Polar residues" evidence="1">
    <location>
        <begin position="79"/>
        <end position="97"/>
    </location>
</feature>
<keyword evidence="3" id="KW-1185">Reference proteome</keyword>
<organism evidence="2 3">
    <name type="scientific">Setomelanomma holmii</name>
    <dbReference type="NCBI Taxonomy" id="210430"/>
    <lineage>
        <taxon>Eukaryota</taxon>
        <taxon>Fungi</taxon>
        <taxon>Dikarya</taxon>
        <taxon>Ascomycota</taxon>
        <taxon>Pezizomycotina</taxon>
        <taxon>Dothideomycetes</taxon>
        <taxon>Pleosporomycetidae</taxon>
        <taxon>Pleosporales</taxon>
        <taxon>Pleosporineae</taxon>
        <taxon>Phaeosphaeriaceae</taxon>
        <taxon>Setomelanomma</taxon>
    </lineage>
</organism>
<evidence type="ECO:0000313" key="2">
    <source>
        <dbReference type="EMBL" id="KAF2034722.1"/>
    </source>
</evidence>
<evidence type="ECO:0000313" key="3">
    <source>
        <dbReference type="Proteomes" id="UP000799777"/>
    </source>
</evidence>
<feature type="compositionally biased region" description="Basic and acidic residues" evidence="1">
    <location>
        <begin position="255"/>
        <end position="268"/>
    </location>
</feature>
<gene>
    <name evidence="2" type="ORF">EK21DRAFT_107849</name>
</gene>
<feature type="compositionally biased region" description="Low complexity" evidence="1">
    <location>
        <begin position="210"/>
        <end position="228"/>
    </location>
</feature>
<feature type="region of interest" description="Disordered" evidence="1">
    <location>
        <begin position="193"/>
        <end position="292"/>
    </location>
</feature>
<dbReference type="AlphaFoldDB" id="A0A9P4HIM9"/>
<dbReference type="Proteomes" id="UP000799777">
    <property type="component" value="Unassembled WGS sequence"/>
</dbReference>